<evidence type="ECO:0000313" key="1">
    <source>
        <dbReference type="EMBL" id="MBP1875531.1"/>
    </source>
</evidence>
<accession>A0ACC5T3Q3</accession>
<evidence type="ECO:0000313" key="2">
    <source>
        <dbReference type="Proteomes" id="UP000823773"/>
    </source>
</evidence>
<comment type="caution">
    <text evidence="1">The sequence shown here is derived from an EMBL/GenBank/DDBJ whole genome shotgun (WGS) entry which is preliminary data.</text>
</comment>
<proteinExistence type="predicted"/>
<reference evidence="1" key="1">
    <citation type="submission" date="2021-03" db="EMBL/GenBank/DDBJ databases">
        <title>Genomic Encyclopedia of Type Strains, Phase IV (KMG-IV): sequencing the most valuable type-strain genomes for metagenomic binning, comparative biology and taxonomic classification.</title>
        <authorList>
            <person name="Goeker M."/>
        </authorList>
    </citation>
    <scope>NUCLEOTIDE SEQUENCE</scope>
    <source>
        <strain evidence="1">DSM 18131</strain>
    </source>
</reference>
<organism evidence="1 2">
    <name type="scientific">Ensifer adhaerens</name>
    <name type="common">Sinorhizobium morelense</name>
    <dbReference type="NCBI Taxonomy" id="106592"/>
    <lineage>
        <taxon>Bacteria</taxon>
        <taxon>Pseudomonadati</taxon>
        <taxon>Pseudomonadota</taxon>
        <taxon>Alphaproteobacteria</taxon>
        <taxon>Hyphomicrobiales</taxon>
        <taxon>Rhizobiaceae</taxon>
        <taxon>Sinorhizobium/Ensifer group</taxon>
        <taxon>Ensifer</taxon>
    </lineage>
</organism>
<dbReference type="Proteomes" id="UP000823773">
    <property type="component" value="Unassembled WGS sequence"/>
</dbReference>
<keyword evidence="2" id="KW-1185">Reference proteome</keyword>
<dbReference type="EMBL" id="JAGGJR010000011">
    <property type="protein sequence ID" value="MBP1875531.1"/>
    <property type="molecule type" value="Genomic_DNA"/>
</dbReference>
<sequence length="121" mass="13287">MGRVVAQGRAPRQFAGAPNIATGKHDIVRAAMRAQGWLPGRDITVFSDGEVGLQSIVVSATRQPVTHILDWFHLSIRLRHIEQAWEGICKIWMSICKTSQCMCPGFGISSGADMSERQAKP</sequence>
<protein>
    <submittedName>
        <fullName evidence="1">Uncharacterized protein</fullName>
    </submittedName>
</protein>
<gene>
    <name evidence="1" type="ORF">J2Z19_005267</name>
</gene>
<name>A0ACC5T3Q3_ENSAD</name>